<dbReference type="Proteomes" id="UP000887116">
    <property type="component" value="Unassembled WGS sequence"/>
</dbReference>
<dbReference type="InterPro" id="IPR011993">
    <property type="entry name" value="PH-like_dom_sf"/>
</dbReference>
<evidence type="ECO:0000256" key="8">
    <source>
        <dbReference type="SAM" id="MobiDB-lite"/>
    </source>
</evidence>
<dbReference type="GO" id="GO:0000387">
    <property type="term" value="P:spliceosomal snRNP assembly"/>
    <property type="evidence" value="ECO:0007669"/>
    <property type="project" value="InterPro"/>
</dbReference>
<dbReference type="Pfam" id="PF03517">
    <property type="entry name" value="Voldacs"/>
    <property type="match status" value="1"/>
</dbReference>
<organism evidence="9 10">
    <name type="scientific">Trichonephila clavata</name>
    <name type="common">Joro spider</name>
    <name type="synonym">Nephila clavata</name>
    <dbReference type="NCBI Taxonomy" id="2740835"/>
    <lineage>
        <taxon>Eukaryota</taxon>
        <taxon>Metazoa</taxon>
        <taxon>Ecdysozoa</taxon>
        <taxon>Arthropoda</taxon>
        <taxon>Chelicerata</taxon>
        <taxon>Arachnida</taxon>
        <taxon>Araneae</taxon>
        <taxon>Araneomorphae</taxon>
        <taxon>Entelegynae</taxon>
        <taxon>Araneoidea</taxon>
        <taxon>Nephilidae</taxon>
        <taxon>Trichonephila</taxon>
    </lineage>
</organism>
<keyword evidence="5" id="KW-0963">Cytoplasm</keyword>
<dbReference type="GO" id="GO:0006884">
    <property type="term" value="P:cell volume homeostasis"/>
    <property type="evidence" value="ECO:0007669"/>
    <property type="project" value="InterPro"/>
</dbReference>
<dbReference type="EMBL" id="BMAO01016135">
    <property type="protein sequence ID" value="GFR06447.1"/>
    <property type="molecule type" value="Genomic_DNA"/>
</dbReference>
<dbReference type="GO" id="GO:0005886">
    <property type="term" value="C:plasma membrane"/>
    <property type="evidence" value="ECO:0007669"/>
    <property type="project" value="InterPro"/>
</dbReference>
<keyword evidence="6" id="KW-0539">Nucleus</keyword>
<dbReference type="InterPro" id="IPR003521">
    <property type="entry name" value="ICln"/>
</dbReference>
<dbReference type="PANTHER" id="PTHR21399:SF0">
    <property type="entry name" value="METHYLOSOME SUBUNIT PICLN"/>
    <property type="match status" value="1"/>
</dbReference>
<name>A0A8X6LFE2_TRICU</name>
<evidence type="ECO:0000256" key="2">
    <source>
        <dbReference type="ARBA" id="ARBA00004496"/>
    </source>
</evidence>
<dbReference type="GO" id="GO:0045292">
    <property type="term" value="P:mRNA cis splicing, via spliceosome"/>
    <property type="evidence" value="ECO:0007669"/>
    <property type="project" value="TreeGrafter"/>
</dbReference>
<dbReference type="GO" id="GO:0005829">
    <property type="term" value="C:cytosol"/>
    <property type="evidence" value="ECO:0007669"/>
    <property type="project" value="InterPro"/>
</dbReference>
<dbReference type="Gene3D" id="2.30.29.30">
    <property type="entry name" value="Pleckstrin-homology domain (PH domain)/Phosphotyrosine-binding domain (PTB)"/>
    <property type="match status" value="1"/>
</dbReference>
<proteinExistence type="inferred from homology"/>
<evidence type="ECO:0000256" key="5">
    <source>
        <dbReference type="ARBA" id="ARBA00022490"/>
    </source>
</evidence>
<evidence type="ECO:0000256" key="3">
    <source>
        <dbReference type="ARBA" id="ARBA00007054"/>
    </source>
</evidence>
<comment type="caution">
    <text evidence="9">The sequence shown here is derived from an EMBL/GenBank/DDBJ whole genome shotgun (WGS) entry which is preliminary data.</text>
</comment>
<dbReference type="InterPro" id="IPR039924">
    <property type="entry name" value="ICln/Lot5/Saf5"/>
</dbReference>
<feature type="compositionally biased region" description="Acidic residues" evidence="8">
    <location>
        <begin position="221"/>
        <end position="235"/>
    </location>
</feature>
<dbReference type="PANTHER" id="PTHR21399">
    <property type="entry name" value="CHLORIDE CONDUCTANCE REGULATORY PROTEIN ICLN"/>
    <property type="match status" value="1"/>
</dbReference>
<reference evidence="9" key="1">
    <citation type="submission" date="2020-07" db="EMBL/GenBank/DDBJ databases">
        <title>Multicomponent nature underlies the extraordinary mechanical properties of spider dragline silk.</title>
        <authorList>
            <person name="Kono N."/>
            <person name="Nakamura H."/>
            <person name="Mori M."/>
            <person name="Yoshida Y."/>
            <person name="Ohtoshi R."/>
            <person name="Malay A.D."/>
            <person name="Moran D.A.P."/>
            <person name="Tomita M."/>
            <person name="Numata K."/>
            <person name="Arakawa K."/>
        </authorList>
    </citation>
    <scope>NUCLEOTIDE SEQUENCE</scope>
</reference>
<evidence type="ECO:0000313" key="10">
    <source>
        <dbReference type="Proteomes" id="UP000887116"/>
    </source>
</evidence>
<dbReference type="GO" id="GO:0034715">
    <property type="term" value="C:pICln-Sm protein complex"/>
    <property type="evidence" value="ECO:0007669"/>
    <property type="project" value="InterPro"/>
</dbReference>
<evidence type="ECO:0000256" key="1">
    <source>
        <dbReference type="ARBA" id="ARBA00004123"/>
    </source>
</evidence>
<gene>
    <name evidence="9" type="primary">CLNS1A</name>
    <name evidence="9" type="ORF">TNCT_369261</name>
</gene>
<evidence type="ECO:0000256" key="7">
    <source>
        <dbReference type="ARBA" id="ARBA00045890"/>
    </source>
</evidence>
<dbReference type="GO" id="GO:0005681">
    <property type="term" value="C:spliceosomal complex"/>
    <property type="evidence" value="ECO:0007669"/>
    <property type="project" value="TreeGrafter"/>
</dbReference>
<evidence type="ECO:0000256" key="6">
    <source>
        <dbReference type="ARBA" id="ARBA00023242"/>
    </source>
</evidence>
<dbReference type="GO" id="GO:0006821">
    <property type="term" value="P:chloride transport"/>
    <property type="evidence" value="ECO:0007669"/>
    <property type="project" value="InterPro"/>
</dbReference>
<evidence type="ECO:0000313" key="9">
    <source>
        <dbReference type="EMBL" id="GFR06447.1"/>
    </source>
</evidence>
<dbReference type="AlphaFoldDB" id="A0A8X6LFE2"/>
<comment type="similarity">
    <text evidence="3">Belongs to the pICln (TC 1.A.47) family.</text>
</comment>
<dbReference type="GO" id="GO:0034709">
    <property type="term" value="C:methylosome"/>
    <property type="evidence" value="ECO:0007669"/>
    <property type="project" value="InterPro"/>
</dbReference>
<comment type="function">
    <text evidence="7">Involved in both the assembly of spliceosomal snRNPs and the methylation of Sm proteins. Chaperone that regulates the assembly of spliceosomal U1, U2, U4 and U5 small nuclear ribonucleoproteins (snRNPs), the building blocks of the spliceosome, and thereby plays an important role in the splicing of cellular pre-mRNAs. Most spliceosomal snRNPs contain a common set of Sm proteins SNRPB, SNRPD1, SNRPD2, SNRPD3, SNRPE, SNRPF and SNRPG that assemble in a heptameric protein ring on the Sm site of the small nuclear RNA to form the core snRNP (Sm core). In the cytosol, the Sm proteins SNRPD1, SNRPD2, SNRPE, SNRPF and SNRPG are trapped in an inactive 6S pICln-Sm complex by the chaperone CLNS1A that controls the assembly of the core snRNP. Dissociation by the SMN complex of CLNS1A from the trapped Sm proteins and their transfer to an SMN-Sm complex triggers the assembly of core snRNPs and their transport to the nucleus.</text>
</comment>
<keyword evidence="10" id="KW-1185">Reference proteome</keyword>
<feature type="region of interest" description="Disordered" evidence="8">
    <location>
        <begin position="215"/>
        <end position="235"/>
    </location>
</feature>
<dbReference type="PRINTS" id="PR01348">
    <property type="entry name" value="ICLNCHANNEL"/>
</dbReference>
<dbReference type="OrthoDB" id="19714at2759"/>
<sequence>MVVLRNFPAPTEELHHVQPNTRVFFESKCLGKGTLYVSKSKLCWLSTSGQGFSLMYPSISVQAISHDVNYFPEPCIFMTVSDKIDEDPNELSSAINSMNVSSNDDEEEESHTLLFIPDDLNMLQAIFTAIEKCSTLNPGPKDVGENILSNIDIEFGNQGLVPVGENILSNIDIEFGNQGLVPVGENILSNIDIQYANRGLDSVGENILSNIDIQFGNPGLDSDEEEDLEEDKNNE</sequence>
<comment type="subcellular location">
    <subcellularLocation>
        <location evidence="2">Cytoplasm</location>
    </subcellularLocation>
    <subcellularLocation>
        <location evidence="1">Nucleus</location>
    </subcellularLocation>
</comment>
<evidence type="ECO:0000256" key="4">
    <source>
        <dbReference type="ARBA" id="ARBA00015653"/>
    </source>
</evidence>
<accession>A0A8X6LFE2</accession>
<protein>
    <recommendedName>
        <fullName evidence="4">Methylosome subunit pICln</fullName>
    </recommendedName>
</protein>